<keyword evidence="4 7" id="KW-0720">Serine protease</keyword>
<dbReference type="GO" id="GO:0006508">
    <property type="term" value="P:proteolysis"/>
    <property type="evidence" value="ECO:0007669"/>
    <property type="project" value="UniProtKB-KW"/>
</dbReference>
<dbReference type="PANTHER" id="PTHR43806">
    <property type="entry name" value="PEPTIDASE S8"/>
    <property type="match status" value="1"/>
</dbReference>
<keyword evidence="2 7" id="KW-0645">Protease</keyword>
<dbReference type="InterPro" id="IPR000209">
    <property type="entry name" value="Peptidase_S8/S53_dom"/>
</dbReference>
<dbReference type="PROSITE" id="PS51892">
    <property type="entry name" value="SUBTILASE"/>
    <property type="match status" value="1"/>
</dbReference>
<evidence type="ECO:0000256" key="8">
    <source>
        <dbReference type="RuleBase" id="RU003355"/>
    </source>
</evidence>
<evidence type="ECO:0000256" key="5">
    <source>
        <dbReference type="ARBA" id="ARBA00023529"/>
    </source>
</evidence>
<organism evidence="10">
    <name type="scientific">Odontella aurita</name>
    <dbReference type="NCBI Taxonomy" id="265563"/>
    <lineage>
        <taxon>Eukaryota</taxon>
        <taxon>Sar</taxon>
        <taxon>Stramenopiles</taxon>
        <taxon>Ochrophyta</taxon>
        <taxon>Bacillariophyta</taxon>
        <taxon>Mediophyceae</taxon>
        <taxon>Biddulphiophycidae</taxon>
        <taxon>Eupodiscales</taxon>
        <taxon>Odontellaceae</taxon>
        <taxon>Odontella</taxon>
    </lineage>
</organism>
<evidence type="ECO:0000259" key="9">
    <source>
        <dbReference type="Pfam" id="PF00082"/>
    </source>
</evidence>
<dbReference type="SUPFAM" id="SSF52743">
    <property type="entry name" value="Subtilisin-like"/>
    <property type="match status" value="1"/>
</dbReference>
<dbReference type="Pfam" id="PF00082">
    <property type="entry name" value="Peptidase_S8"/>
    <property type="match status" value="1"/>
</dbReference>
<evidence type="ECO:0000256" key="6">
    <source>
        <dbReference type="ARBA" id="ARBA00023619"/>
    </source>
</evidence>
<evidence type="ECO:0000313" key="10">
    <source>
        <dbReference type="EMBL" id="CAE2249191.1"/>
    </source>
</evidence>
<evidence type="ECO:0000256" key="2">
    <source>
        <dbReference type="ARBA" id="ARBA00022670"/>
    </source>
</evidence>
<comment type="catalytic activity">
    <reaction evidence="5">
        <text>Hydrolysis of proteins with broad specificity for peptide bonds, and a preference for a large uncharged residue in P1. Hydrolyzes peptide amides.</text>
        <dbReference type="EC" id="3.4.21.62"/>
    </reaction>
</comment>
<dbReference type="InterPro" id="IPR023828">
    <property type="entry name" value="Peptidase_S8_Ser-AS"/>
</dbReference>
<accession>A0A7S4J354</accession>
<protein>
    <recommendedName>
        <fullName evidence="6">subtilisin</fullName>
        <ecNumber evidence="6">3.4.21.62</ecNumber>
    </recommendedName>
</protein>
<evidence type="ECO:0000256" key="3">
    <source>
        <dbReference type="ARBA" id="ARBA00022801"/>
    </source>
</evidence>
<dbReference type="PROSITE" id="PS00136">
    <property type="entry name" value="SUBTILASE_ASP"/>
    <property type="match status" value="1"/>
</dbReference>
<gene>
    <name evidence="10" type="ORF">OAUR00152_LOCUS20385</name>
</gene>
<dbReference type="PANTHER" id="PTHR43806:SF11">
    <property type="entry name" value="CEREVISIN-RELATED"/>
    <property type="match status" value="1"/>
</dbReference>
<dbReference type="AlphaFoldDB" id="A0A7S4J354"/>
<feature type="domain" description="Peptidase S8/S53" evidence="9">
    <location>
        <begin position="52"/>
        <end position="267"/>
    </location>
</feature>
<proteinExistence type="inferred from homology"/>
<dbReference type="PROSITE" id="PS00138">
    <property type="entry name" value="SUBTILASE_SER"/>
    <property type="match status" value="1"/>
</dbReference>
<dbReference type="InterPro" id="IPR015500">
    <property type="entry name" value="Peptidase_S8_subtilisin-rel"/>
</dbReference>
<dbReference type="EC" id="3.4.21.62" evidence="6"/>
<evidence type="ECO:0000256" key="1">
    <source>
        <dbReference type="ARBA" id="ARBA00011073"/>
    </source>
</evidence>
<dbReference type="InterPro" id="IPR050131">
    <property type="entry name" value="Peptidase_S8_subtilisin-like"/>
</dbReference>
<dbReference type="InterPro" id="IPR023827">
    <property type="entry name" value="Peptidase_S8_Asp-AS"/>
</dbReference>
<dbReference type="InterPro" id="IPR036852">
    <property type="entry name" value="Peptidase_S8/S53_dom_sf"/>
</dbReference>
<keyword evidence="3 7" id="KW-0378">Hydrolase</keyword>
<evidence type="ECO:0000256" key="7">
    <source>
        <dbReference type="PROSITE-ProRule" id="PRU01240"/>
    </source>
</evidence>
<name>A0A7S4J354_9STRA</name>
<comment type="similarity">
    <text evidence="1 7 8">Belongs to the peptidase S8 family.</text>
</comment>
<feature type="active site" description="Charge relay system" evidence="7">
    <location>
        <position position="61"/>
    </location>
</feature>
<dbReference type="PRINTS" id="PR00723">
    <property type="entry name" value="SUBTILISIN"/>
</dbReference>
<dbReference type="Gene3D" id="3.40.50.200">
    <property type="entry name" value="Peptidase S8/S53 domain"/>
    <property type="match status" value="1"/>
</dbReference>
<reference evidence="10" key="1">
    <citation type="submission" date="2021-01" db="EMBL/GenBank/DDBJ databases">
        <authorList>
            <person name="Corre E."/>
            <person name="Pelletier E."/>
            <person name="Niang G."/>
            <person name="Scheremetjew M."/>
            <person name="Finn R."/>
            <person name="Kale V."/>
            <person name="Holt S."/>
            <person name="Cochrane G."/>
            <person name="Meng A."/>
            <person name="Brown T."/>
            <person name="Cohen L."/>
        </authorList>
    </citation>
    <scope>NUCLEOTIDE SEQUENCE</scope>
    <source>
        <strain evidence="10">Isolate 1302-5</strain>
    </source>
</reference>
<dbReference type="GO" id="GO:0004252">
    <property type="term" value="F:serine-type endopeptidase activity"/>
    <property type="evidence" value="ECO:0007669"/>
    <property type="project" value="UniProtKB-UniRule"/>
</dbReference>
<feature type="active site" description="Charge relay system" evidence="7">
    <location>
        <position position="243"/>
    </location>
</feature>
<sequence length="328" mass="35438">MAPTLIKNNEIQRPLVKKEPSDYEGADDSEATLPFGIRLTGGEKLREAGLTGKNVQVAVIDSGVDETHPAFGDKVKLQKWFRYGTPLEEDDHGTHVAGTIHLMAPDADIYDYRVFGEEGFPVDDAIATAIFEAVYDGCDVINMSLGGRWPSTMIRTAVQFAHSKGIVVVVAAGNEGDDNPLTNERSFPALWDEVISVAAAAKEEGLPVAYFSNSNPQVDYAGIGVDVVSMKPGGGFQTMSGTSMACPHVCGLVAALLEPECTKMRAKHGSSWIRKHKRKGQDSMRKALNALTMDISTKGRDDETGLGFVSYLGKKNLDAFLQAEKAKE</sequence>
<evidence type="ECO:0000256" key="4">
    <source>
        <dbReference type="ARBA" id="ARBA00022825"/>
    </source>
</evidence>
<feature type="active site" description="Charge relay system" evidence="7">
    <location>
        <position position="92"/>
    </location>
</feature>
<dbReference type="EMBL" id="HBKQ01029994">
    <property type="protein sequence ID" value="CAE2249191.1"/>
    <property type="molecule type" value="Transcribed_RNA"/>
</dbReference>